<evidence type="ECO:0000313" key="2">
    <source>
        <dbReference type="EMBL" id="KAK9883207.1"/>
    </source>
</evidence>
<keyword evidence="3" id="KW-1185">Reference proteome</keyword>
<comment type="caution">
    <text evidence="2">The sequence shown here is derived from an EMBL/GenBank/DDBJ whole genome shotgun (WGS) entry which is preliminary data.</text>
</comment>
<accession>A0AAW1URV6</accession>
<reference evidence="2 3" key="1">
    <citation type="submission" date="2023-03" db="EMBL/GenBank/DDBJ databases">
        <title>Genome insight into feeding habits of ladybird beetles.</title>
        <authorList>
            <person name="Li H.-S."/>
            <person name="Huang Y.-H."/>
            <person name="Pang H."/>
        </authorList>
    </citation>
    <scope>NUCLEOTIDE SEQUENCE [LARGE SCALE GENOMIC DNA]</scope>
    <source>
        <strain evidence="2">SYSU_2023b</strain>
        <tissue evidence="2">Whole body</tissue>
    </source>
</reference>
<dbReference type="AlphaFoldDB" id="A0AAW1URV6"/>
<gene>
    <name evidence="2" type="ORF">WA026_001399</name>
</gene>
<evidence type="ECO:0000313" key="3">
    <source>
        <dbReference type="Proteomes" id="UP001431783"/>
    </source>
</evidence>
<dbReference type="EMBL" id="JARQZJ010000091">
    <property type="protein sequence ID" value="KAK9883207.1"/>
    <property type="molecule type" value="Genomic_DNA"/>
</dbReference>
<feature type="compositionally biased region" description="Polar residues" evidence="1">
    <location>
        <begin position="413"/>
        <end position="423"/>
    </location>
</feature>
<name>A0AAW1URV6_9CUCU</name>
<dbReference type="Proteomes" id="UP001431783">
    <property type="component" value="Unassembled WGS sequence"/>
</dbReference>
<sequence>MDDFKDLYDDRCYRRKDYDKKYWDSNLYNKRSYLDSNNYGSKFCRNFPSEKIHMSQSTLCMPQRPRNHSKSTLHMPTLHRDSSKSTVCSPYQQKDIILDKNMSNLPYYIVPVLYVPHKPLYEAKQIIEPHVYKAYHCKSKNQLTKGCRGYSPKVSTSRSLLNVHSRKNHKEFEFHDVSKGKRNDNYSFEYYDEYFKKYVEGKRSSSDISFCSEKSFSQLPSTPKRSAKFTDENCDLNSDRRKSIYKDFPELFGLDSAKNTAESLRPRTSQEKPTWDYPRTADVLIETELAAKSCISAQTSFQTLKLDTLNKKKDTHGTQTLIKDVKKNVLVVPNDKFKRSIRREPIPEEVPRSAEPLQRFKYLKTKFSDGQLDCNSKLPLALSRCTTPRYAVSKLTKSAVPSSFGDSKKNSRRSLNSDNGSIG</sequence>
<proteinExistence type="predicted"/>
<evidence type="ECO:0000256" key="1">
    <source>
        <dbReference type="SAM" id="MobiDB-lite"/>
    </source>
</evidence>
<feature type="region of interest" description="Disordered" evidence="1">
    <location>
        <begin position="397"/>
        <end position="423"/>
    </location>
</feature>
<organism evidence="2 3">
    <name type="scientific">Henosepilachna vigintioctopunctata</name>
    <dbReference type="NCBI Taxonomy" id="420089"/>
    <lineage>
        <taxon>Eukaryota</taxon>
        <taxon>Metazoa</taxon>
        <taxon>Ecdysozoa</taxon>
        <taxon>Arthropoda</taxon>
        <taxon>Hexapoda</taxon>
        <taxon>Insecta</taxon>
        <taxon>Pterygota</taxon>
        <taxon>Neoptera</taxon>
        <taxon>Endopterygota</taxon>
        <taxon>Coleoptera</taxon>
        <taxon>Polyphaga</taxon>
        <taxon>Cucujiformia</taxon>
        <taxon>Coccinelloidea</taxon>
        <taxon>Coccinellidae</taxon>
        <taxon>Epilachninae</taxon>
        <taxon>Epilachnini</taxon>
        <taxon>Henosepilachna</taxon>
    </lineage>
</organism>
<protein>
    <submittedName>
        <fullName evidence="2">Uncharacterized protein</fullName>
    </submittedName>
</protein>